<reference evidence="4" key="1">
    <citation type="submission" date="2024-04" db="EMBL/GenBank/DDBJ databases">
        <title>Phylogenomic analyses of a clade within the roseobacter group suggest taxonomic reassignments of species of the genera Aestuariivita, Citreicella, Loktanella, Nautella, Pelagibaca, Ruegeria, Thalassobius, Thiobacimonas and Tropicibacter, and the proposal o.</title>
        <authorList>
            <person name="Jeon C.O."/>
        </authorList>
    </citation>
    <scope>NUCLEOTIDE SEQUENCE [LARGE SCALE GENOMIC DNA]</scope>
    <source>
        <strain evidence="4">BS5-3</strain>
    </source>
</reference>
<dbReference type="PANTHER" id="PTHR43569">
    <property type="entry name" value="AMIDOHYDROLASE"/>
    <property type="match status" value="1"/>
</dbReference>
<sequence length="257" mass="28472">MKIDAHVHFWELGETHNIWSARKIGGLQHDFTPQMLQPLCARAGIDGVIVVQAATDPRETAYMVRLAQDIARLRDIPKLCGIRAHPPKEFDPSWFTDPGLRQSYRVIGAHGVPVDFLANCTQLGPVCDLFTGVPEMTAVLNHGGRPFVMTGELGKWRTDMQRIAKDTGAYVKVSGLVERAGVEWQTDTLRPWVEALIEDFGCERLIFASNWPVMTLMGTYDLWWAAIQEIVQDAGVPDQAQAQLFGGTAARVYGLGG</sequence>
<dbReference type="EMBL" id="CP150951">
    <property type="protein sequence ID" value="XFO63098.1"/>
    <property type="molecule type" value="Genomic_DNA"/>
</dbReference>
<feature type="domain" description="Amidohydrolase-related" evidence="2">
    <location>
        <begin position="67"/>
        <end position="255"/>
    </location>
</feature>
<organism evidence="3 4">
    <name type="scientific">Yoonia phaeophyticola</name>
    <dbReference type="NCBI Taxonomy" id="3137369"/>
    <lineage>
        <taxon>Bacteria</taxon>
        <taxon>Pseudomonadati</taxon>
        <taxon>Pseudomonadota</taxon>
        <taxon>Alphaproteobacteria</taxon>
        <taxon>Rhodobacterales</taxon>
        <taxon>Paracoccaceae</taxon>
        <taxon>Yoonia</taxon>
    </lineage>
</organism>
<dbReference type="Pfam" id="PF04909">
    <property type="entry name" value="Amidohydro_2"/>
    <property type="match status" value="1"/>
</dbReference>
<dbReference type="RefSeq" id="WP_373636883.1">
    <property type="nucleotide sequence ID" value="NZ_CP150951.2"/>
</dbReference>
<dbReference type="SUPFAM" id="SSF51556">
    <property type="entry name" value="Metallo-dependent hydrolases"/>
    <property type="match status" value="1"/>
</dbReference>
<evidence type="ECO:0000313" key="4">
    <source>
        <dbReference type="Proteomes" id="UP001440612"/>
    </source>
</evidence>
<dbReference type="PANTHER" id="PTHR43569:SF2">
    <property type="entry name" value="AMIDOHYDROLASE-RELATED DOMAIN-CONTAINING PROTEIN"/>
    <property type="match status" value="1"/>
</dbReference>
<evidence type="ECO:0000259" key="2">
    <source>
        <dbReference type="Pfam" id="PF04909"/>
    </source>
</evidence>
<evidence type="ECO:0000256" key="1">
    <source>
        <dbReference type="ARBA" id="ARBA00038310"/>
    </source>
</evidence>
<dbReference type="Proteomes" id="UP001440612">
    <property type="component" value="Chromosome"/>
</dbReference>
<dbReference type="InterPro" id="IPR006680">
    <property type="entry name" value="Amidohydro-rel"/>
</dbReference>
<dbReference type="Gene3D" id="3.20.20.140">
    <property type="entry name" value="Metal-dependent hydrolases"/>
    <property type="match status" value="1"/>
</dbReference>
<name>A0ABZ3IE37_9RHOB</name>
<keyword evidence="4" id="KW-1185">Reference proteome</keyword>
<accession>A0ABZ3IE37</accession>
<evidence type="ECO:0000313" key="3">
    <source>
        <dbReference type="EMBL" id="XFO63098.1"/>
    </source>
</evidence>
<dbReference type="InterPro" id="IPR032466">
    <property type="entry name" value="Metal_Hydrolase"/>
</dbReference>
<dbReference type="InterPro" id="IPR052350">
    <property type="entry name" value="Metallo-dep_Lactonases"/>
</dbReference>
<comment type="similarity">
    <text evidence="1">Belongs to the metallo-dependent hydrolases superfamily.</text>
</comment>
<protein>
    <submittedName>
        <fullName evidence="3">Amidohydrolase</fullName>
    </submittedName>
</protein>
<gene>
    <name evidence="3" type="ORF">AABB29_00380</name>
</gene>
<proteinExistence type="inferred from homology"/>